<reference evidence="2" key="1">
    <citation type="journal article" date="2020" name="Stud. Mycol.">
        <title>101 Dothideomycetes genomes: a test case for predicting lifestyles and emergence of pathogens.</title>
        <authorList>
            <person name="Haridas S."/>
            <person name="Albert R."/>
            <person name="Binder M."/>
            <person name="Bloem J."/>
            <person name="Labutti K."/>
            <person name="Salamov A."/>
            <person name="Andreopoulos B."/>
            <person name="Baker S."/>
            <person name="Barry K."/>
            <person name="Bills G."/>
            <person name="Bluhm B."/>
            <person name="Cannon C."/>
            <person name="Castanera R."/>
            <person name="Culley D."/>
            <person name="Daum C."/>
            <person name="Ezra D."/>
            <person name="Gonzalez J."/>
            <person name="Henrissat B."/>
            <person name="Kuo A."/>
            <person name="Liang C."/>
            <person name="Lipzen A."/>
            <person name="Lutzoni F."/>
            <person name="Magnuson J."/>
            <person name="Mondo S."/>
            <person name="Nolan M."/>
            <person name="Ohm R."/>
            <person name="Pangilinan J."/>
            <person name="Park H.-J."/>
            <person name="Ramirez L."/>
            <person name="Alfaro M."/>
            <person name="Sun H."/>
            <person name="Tritt A."/>
            <person name="Yoshinaga Y."/>
            <person name="Zwiers L.-H."/>
            <person name="Turgeon B."/>
            <person name="Goodwin S."/>
            <person name="Spatafora J."/>
            <person name="Crous P."/>
            <person name="Grigoriev I."/>
        </authorList>
    </citation>
    <scope>NUCLEOTIDE SEQUENCE</scope>
    <source>
        <strain evidence="2">CBS 123094</strain>
    </source>
</reference>
<name>A0A6A5VY85_9PLEO</name>
<dbReference type="Proteomes" id="UP000799779">
    <property type="component" value="Unassembled WGS sequence"/>
</dbReference>
<evidence type="ECO:0000313" key="2">
    <source>
        <dbReference type="EMBL" id="KAF1992841.1"/>
    </source>
</evidence>
<evidence type="ECO:0000256" key="1">
    <source>
        <dbReference type="SAM" id="SignalP"/>
    </source>
</evidence>
<dbReference type="EMBL" id="ML977769">
    <property type="protein sequence ID" value="KAF1992841.1"/>
    <property type="molecule type" value="Genomic_DNA"/>
</dbReference>
<dbReference type="OrthoDB" id="3797063at2759"/>
<organism evidence="2 3">
    <name type="scientific">Amniculicola lignicola CBS 123094</name>
    <dbReference type="NCBI Taxonomy" id="1392246"/>
    <lineage>
        <taxon>Eukaryota</taxon>
        <taxon>Fungi</taxon>
        <taxon>Dikarya</taxon>
        <taxon>Ascomycota</taxon>
        <taxon>Pezizomycotina</taxon>
        <taxon>Dothideomycetes</taxon>
        <taxon>Pleosporomycetidae</taxon>
        <taxon>Pleosporales</taxon>
        <taxon>Amniculicolaceae</taxon>
        <taxon>Amniculicola</taxon>
    </lineage>
</organism>
<feature type="chain" id="PRO_5025388336" description="Secreted protein" evidence="1">
    <location>
        <begin position="22"/>
        <end position="210"/>
    </location>
</feature>
<dbReference type="AlphaFoldDB" id="A0A6A5VY85"/>
<gene>
    <name evidence="2" type="ORF">P154DRAFT_583393</name>
</gene>
<evidence type="ECO:0008006" key="4">
    <source>
        <dbReference type="Google" id="ProtNLM"/>
    </source>
</evidence>
<accession>A0A6A5VY85</accession>
<keyword evidence="1" id="KW-0732">Signal</keyword>
<dbReference type="InterPro" id="IPR025649">
    <property type="entry name" value="DUF4360"/>
</dbReference>
<keyword evidence="3" id="KW-1185">Reference proteome</keyword>
<proteinExistence type="predicted"/>
<dbReference type="Pfam" id="PF14273">
    <property type="entry name" value="DUF4360"/>
    <property type="match status" value="1"/>
</dbReference>
<feature type="signal peptide" evidence="1">
    <location>
        <begin position="1"/>
        <end position="21"/>
    </location>
</feature>
<sequence>MSLLYLLFVCSIVAILPSTASEPILNATMLDYIHGGNGCPQGSRPTLRLDVVNATTGTYQLTAQLHHLLATTDLATHSENTRCTTAINIATDAGYRLRVNSRGSEVQGSIKIADNTTTAQFRAAYDWIGRDIWETSVSSLWFTGPARGSFLKRTPVEDGGVMSECGSGFLRENFQVRLNHTGTRNSYVPPDPKVDGYEWVVVTEIEVVKC</sequence>
<protein>
    <recommendedName>
        <fullName evidence="4">Secreted protein</fullName>
    </recommendedName>
</protein>
<evidence type="ECO:0000313" key="3">
    <source>
        <dbReference type="Proteomes" id="UP000799779"/>
    </source>
</evidence>